<feature type="chain" id="PRO_5046337936" description="Secreted protein" evidence="2">
    <location>
        <begin position="21"/>
        <end position="116"/>
    </location>
</feature>
<sequence>MSLRALCAVVAMLACLEAAAACRRTGSTTTCTAEPGVTRTQRAGRVETSNAPIGATWERYRVEGAGYTYTLGTDAEGRRWASAKRKPAGSAFLLRDDGGAPATVPPPLPVGAAARD</sequence>
<name>A0ABQ3BQT8_9GAMM</name>
<evidence type="ECO:0000313" key="3">
    <source>
        <dbReference type="EMBL" id="GGZ54648.1"/>
    </source>
</evidence>
<gene>
    <name evidence="3" type="ORF">GCM10008101_04950</name>
</gene>
<feature type="region of interest" description="Disordered" evidence="1">
    <location>
        <begin position="94"/>
        <end position="116"/>
    </location>
</feature>
<dbReference type="RefSeq" id="WP_189446742.1">
    <property type="nucleotide sequence ID" value="NZ_BMXY01000001.1"/>
</dbReference>
<dbReference type="PROSITE" id="PS51257">
    <property type="entry name" value="PROKAR_LIPOPROTEIN"/>
    <property type="match status" value="1"/>
</dbReference>
<evidence type="ECO:0008006" key="5">
    <source>
        <dbReference type="Google" id="ProtNLM"/>
    </source>
</evidence>
<organism evidence="3 4">
    <name type="scientific">Cognatilysobacter xinjiangensis</name>
    <dbReference type="NCBI Taxonomy" id="546892"/>
    <lineage>
        <taxon>Bacteria</taxon>
        <taxon>Pseudomonadati</taxon>
        <taxon>Pseudomonadota</taxon>
        <taxon>Gammaproteobacteria</taxon>
        <taxon>Lysobacterales</taxon>
        <taxon>Lysobacteraceae</taxon>
        <taxon>Cognatilysobacter</taxon>
    </lineage>
</organism>
<comment type="caution">
    <text evidence="3">The sequence shown here is derived from an EMBL/GenBank/DDBJ whole genome shotgun (WGS) entry which is preliminary data.</text>
</comment>
<dbReference type="EMBL" id="BMXY01000001">
    <property type="protein sequence ID" value="GGZ54648.1"/>
    <property type="molecule type" value="Genomic_DNA"/>
</dbReference>
<keyword evidence="2" id="KW-0732">Signal</keyword>
<feature type="signal peptide" evidence="2">
    <location>
        <begin position="1"/>
        <end position="20"/>
    </location>
</feature>
<reference evidence="4" key="1">
    <citation type="journal article" date="2019" name="Int. J. Syst. Evol. Microbiol.">
        <title>The Global Catalogue of Microorganisms (GCM) 10K type strain sequencing project: providing services to taxonomists for standard genome sequencing and annotation.</title>
        <authorList>
            <consortium name="The Broad Institute Genomics Platform"/>
            <consortium name="The Broad Institute Genome Sequencing Center for Infectious Disease"/>
            <person name="Wu L."/>
            <person name="Ma J."/>
        </authorList>
    </citation>
    <scope>NUCLEOTIDE SEQUENCE [LARGE SCALE GENOMIC DNA]</scope>
    <source>
        <strain evidence="4">KCTC 22558</strain>
    </source>
</reference>
<evidence type="ECO:0000313" key="4">
    <source>
        <dbReference type="Proteomes" id="UP000643403"/>
    </source>
</evidence>
<proteinExistence type="predicted"/>
<keyword evidence="4" id="KW-1185">Reference proteome</keyword>
<protein>
    <recommendedName>
        <fullName evidence="5">Secreted protein</fullName>
    </recommendedName>
</protein>
<evidence type="ECO:0000256" key="1">
    <source>
        <dbReference type="SAM" id="MobiDB-lite"/>
    </source>
</evidence>
<evidence type="ECO:0000256" key="2">
    <source>
        <dbReference type="SAM" id="SignalP"/>
    </source>
</evidence>
<accession>A0ABQ3BQT8</accession>
<dbReference type="Proteomes" id="UP000643403">
    <property type="component" value="Unassembled WGS sequence"/>
</dbReference>